<accession>C7YKU0</accession>
<evidence type="ECO:0000313" key="2">
    <source>
        <dbReference type="EMBL" id="EEU46676.1"/>
    </source>
</evidence>
<dbReference type="VEuPathDB" id="FungiDB:NECHADRAFT_77293"/>
<dbReference type="InParanoid" id="C7YKU0"/>
<organism evidence="2 3">
    <name type="scientific">Fusarium vanettenii (strain ATCC MYA-4622 / CBS 123669 / FGSC 9596 / NRRL 45880 / 77-13-4)</name>
    <name type="common">Fusarium solani subsp. pisi</name>
    <dbReference type="NCBI Taxonomy" id="660122"/>
    <lineage>
        <taxon>Eukaryota</taxon>
        <taxon>Fungi</taxon>
        <taxon>Dikarya</taxon>
        <taxon>Ascomycota</taxon>
        <taxon>Pezizomycotina</taxon>
        <taxon>Sordariomycetes</taxon>
        <taxon>Hypocreomycetidae</taxon>
        <taxon>Hypocreales</taxon>
        <taxon>Nectriaceae</taxon>
        <taxon>Fusarium</taxon>
        <taxon>Fusarium solani species complex</taxon>
        <taxon>Fusarium vanettenii</taxon>
    </lineage>
</organism>
<dbReference type="GeneID" id="9671382"/>
<dbReference type="GO" id="GO:0001228">
    <property type="term" value="F:DNA-binding transcription activator activity, RNA polymerase II-specific"/>
    <property type="evidence" value="ECO:0007669"/>
    <property type="project" value="TreeGrafter"/>
</dbReference>
<proteinExistence type="predicted"/>
<feature type="compositionally biased region" description="Polar residues" evidence="1">
    <location>
        <begin position="1"/>
        <end position="11"/>
    </location>
</feature>
<dbReference type="KEGG" id="nhe:NECHADRAFT_77293"/>
<dbReference type="STRING" id="660122.C7YKU0"/>
<gene>
    <name evidence="2" type="ORF">NECHADRAFT_77293</name>
</gene>
<dbReference type="PANTHER" id="PTHR47784:SF4">
    <property type="entry name" value="ZN(II)2CYS6 TRANSCRIPTION FACTOR (EUROFUNG)"/>
    <property type="match status" value="1"/>
</dbReference>
<dbReference type="AlphaFoldDB" id="C7YKU0"/>
<dbReference type="eggNOG" id="ENOG502TAIF">
    <property type="taxonomic scope" value="Eukaryota"/>
</dbReference>
<dbReference type="RefSeq" id="XP_003052389.1">
    <property type="nucleotide sequence ID" value="XM_003052343.1"/>
</dbReference>
<dbReference type="Proteomes" id="UP000005206">
    <property type="component" value="Chromosome 3"/>
</dbReference>
<evidence type="ECO:0000313" key="3">
    <source>
        <dbReference type="Proteomes" id="UP000005206"/>
    </source>
</evidence>
<dbReference type="HOGENOM" id="CLU_804335_0_0_1"/>
<name>C7YKU0_FUSV7</name>
<keyword evidence="3" id="KW-1185">Reference proteome</keyword>
<feature type="compositionally biased region" description="Basic residues" evidence="1">
    <location>
        <begin position="33"/>
        <end position="48"/>
    </location>
</feature>
<feature type="region of interest" description="Disordered" evidence="1">
    <location>
        <begin position="1"/>
        <end position="100"/>
    </location>
</feature>
<dbReference type="PANTHER" id="PTHR47784">
    <property type="entry name" value="STEROL UPTAKE CONTROL PROTEIN 2"/>
    <property type="match status" value="1"/>
</dbReference>
<dbReference type="InterPro" id="IPR053157">
    <property type="entry name" value="Sterol_Uptake_Regulator"/>
</dbReference>
<dbReference type="OrthoDB" id="4937900at2759"/>
<reference evidence="2 3" key="1">
    <citation type="journal article" date="2009" name="PLoS Genet.">
        <title>The genome of Nectria haematococca: contribution of supernumerary chromosomes to gene expansion.</title>
        <authorList>
            <person name="Coleman J.J."/>
            <person name="Rounsley S.D."/>
            <person name="Rodriguez-Carres M."/>
            <person name="Kuo A."/>
            <person name="Wasmann C.C."/>
            <person name="Grimwood J."/>
            <person name="Schmutz J."/>
            <person name="Taga M."/>
            <person name="White G.J."/>
            <person name="Zhou S."/>
            <person name="Schwartz D.C."/>
            <person name="Freitag M."/>
            <person name="Ma L.J."/>
            <person name="Danchin E.G."/>
            <person name="Henrissat B."/>
            <person name="Coutinho P.M."/>
            <person name="Nelson D.R."/>
            <person name="Straney D."/>
            <person name="Napoli C.A."/>
            <person name="Barker B.M."/>
            <person name="Gribskov M."/>
            <person name="Rep M."/>
            <person name="Kroken S."/>
            <person name="Molnar I."/>
            <person name="Rensing C."/>
            <person name="Kennell J.C."/>
            <person name="Zamora J."/>
            <person name="Farman M.L."/>
            <person name="Selker E.U."/>
            <person name="Salamov A."/>
            <person name="Shapiro H."/>
            <person name="Pangilinan J."/>
            <person name="Lindquist E."/>
            <person name="Lamers C."/>
            <person name="Grigoriev I.V."/>
            <person name="Geiser D.M."/>
            <person name="Covert S.F."/>
            <person name="Temporini E."/>
            <person name="Vanetten H.D."/>
        </authorList>
    </citation>
    <scope>NUCLEOTIDE SEQUENCE [LARGE SCALE GENOMIC DNA]</scope>
    <source>
        <strain evidence="3">ATCC MYA-4622 / CBS 123669 / FGSC 9596 / NRRL 45880 / 77-13-4</strain>
    </source>
</reference>
<protein>
    <submittedName>
        <fullName evidence="2">Uncharacterized protein</fullName>
    </submittedName>
</protein>
<evidence type="ECO:0000256" key="1">
    <source>
        <dbReference type="SAM" id="MobiDB-lite"/>
    </source>
</evidence>
<sequence>MVNLIPSSMLQPSPLLTRHPSPTPSTAIVPRSAHVKRRAVRSQGKRHKDKGDKGINTRRKRDGQDGVPRKRKHTPRKSAVTESHSREEEANPLPTPSDIDNLKSIASSDCLCCNGFDYSASNFLCFAPEQSTFMAHGLGIISHAQSGVVLLSMTQEIAEKNPIPRLPHSFLLSLHVLYLTFTRDHTYDLFIEHFIQAVHLYRGVRTLAALNYSLAVDSPLGPFLAMGYDAGVSEPTRTECTRLVEFIDSGFDIHATLTGEQRALTAVVYPALLTEEYITTLRKCRLETIVTLAHDGILLHLCRHVWVIGDAGEFLIGLIARRLGPWWHEALKWPLEVVASEVYPS</sequence>
<dbReference type="EMBL" id="GG698897">
    <property type="protein sequence ID" value="EEU46676.1"/>
    <property type="molecule type" value="Genomic_DNA"/>
</dbReference>